<gene>
    <name evidence="2" type="ORF">RJ40_08395</name>
</gene>
<keyword evidence="1" id="KW-0812">Transmembrane</keyword>
<keyword evidence="3" id="KW-1185">Reference proteome</keyword>
<dbReference type="EMBL" id="CP036172">
    <property type="protein sequence ID" value="QSZ67520.1"/>
    <property type="molecule type" value="Genomic_DNA"/>
</dbReference>
<evidence type="ECO:0000256" key="1">
    <source>
        <dbReference type="SAM" id="Phobius"/>
    </source>
</evidence>
<accession>A0A8A3S777</accession>
<dbReference type="Proteomes" id="UP001042704">
    <property type="component" value="Chromosome"/>
</dbReference>
<proteinExistence type="predicted"/>
<name>A0A8A3S777_9EURY</name>
<dbReference type="KEGG" id="maqe:RJ40_08395"/>
<organism evidence="2 3">
    <name type="scientific">Methanofollis aquaemaris</name>
    <dbReference type="NCBI Taxonomy" id="126734"/>
    <lineage>
        <taxon>Archaea</taxon>
        <taxon>Methanobacteriati</taxon>
        <taxon>Methanobacteriota</taxon>
        <taxon>Stenosarchaea group</taxon>
        <taxon>Methanomicrobia</taxon>
        <taxon>Methanomicrobiales</taxon>
        <taxon>Methanomicrobiaceae</taxon>
        <taxon>Methanofollis</taxon>
    </lineage>
</organism>
<keyword evidence="1" id="KW-0472">Membrane</keyword>
<dbReference type="GeneID" id="76424379"/>
<protein>
    <submittedName>
        <fullName evidence="2">Uncharacterized protein</fullName>
    </submittedName>
</protein>
<reference evidence="2" key="2">
    <citation type="submission" date="2019-02" db="EMBL/GenBank/DDBJ databases">
        <authorList>
            <person name="Chen S.-C."/>
            <person name="Chien H.-H."/>
            <person name="Lai M.-C."/>
        </authorList>
    </citation>
    <scope>NUCLEOTIDE SEQUENCE</scope>
    <source>
        <strain evidence="2">N2F9704</strain>
    </source>
</reference>
<reference evidence="2" key="1">
    <citation type="journal article" date="2001" name="Int. J. Syst. Evol. Microbiol.">
        <title>Methanofollis aquaemaris sp. nov., a methanogen isolated from an aquaculture fish pond.</title>
        <authorList>
            <person name="Lai M.C."/>
            <person name="Chen S.C."/>
        </authorList>
    </citation>
    <scope>NUCLEOTIDE SEQUENCE</scope>
    <source>
        <strain evidence="2">N2F9704</strain>
    </source>
</reference>
<evidence type="ECO:0000313" key="2">
    <source>
        <dbReference type="EMBL" id="QSZ67520.1"/>
    </source>
</evidence>
<dbReference type="AlphaFoldDB" id="A0A8A3S777"/>
<sequence>MEKLDNEAQWIVLMGFMVAVAFFFLALVINQSTLVGQTTAEGVLEFPKEEIRDFTSEVSTLIDSGDVYNADGTVNENIRNDIIALEEARNNAIVDYSVEKTELSGETYNKTVFHFNNGVTEYDETAYY</sequence>
<evidence type="ECO:0000313" key="3">
    <source>
        <dbReference type="Proteomes" id="UP001042704"/>
    </source>
</evidence>
<dbReference type="RefSeq" id="WP_265580420.1">
    <property type="nucleotide sequence ID" value="NZ_CP036172.1"/>
</dbReference>
<keyword evidence="1" id="KW-1133">Transmembrane helix</keyword>
<feature type="transmembrane region" description="Helical" evidence="1">
    <location>
        <begin position="12"/>
        <end position="29"/>
    </location>
</feature>